<gene>
    <name evidence="2" type="ORF">CCS01_18810</name>
</gene>
<protein>
    <recommendedName>
        <fullName evidence="4">Enoyl-CoA hydratase</fullName>
    </recommendedName>
</protein>
<dbReference type="Gene3D" id="1.10.12.10">
    <property type="entry name" value="Lyase 2-enoyl-coa Hydratase, Chain A, domain 2"/>
    <property type="match status" value="1"/>
</dbReference>
<dbReference type="AlphaFoldDB" id="A0A2S6N7Q6"/>
<comment type="caution">
    <text evidence="2">The sequence shown here is derived from an EMBL/GenBank/DDBJ whole genome shotgun (WGS) entry which is preliminary data.</text>
</comment>
<organism evidence="2 3">
    <name type="scientific">Rhodopila globiformis</name>
    <name type="common">Rhodopseudomonas globiformis</name>
    <dbReference type="NCBI Taxonomy" id="1071"/>
    <lineage>
        <taxon>Bacteria</taxon>
        <taxon>Pseudomonadati</taxon>
        <taxon>Pseudomonadota</taxon>
        <taxon>Alphaproteobacteria</taxon>
        <taxon>Acetobacterales</taxon>
        <taxon>Acetobacteraceae</taxon>
        <taxon>Rhodopila</taxon>
    </lineage>
</organism>
<dbReference type="Pfam" id="PF00378">
    <property type="entry name" value="ECH_1"/>
    <property type="match status" value="1"/>
</dbReference>
<dbReference type="InterPro" id="IPR001753">
    <property type="entry name" value="Enoyl-CoA_hydra/iso"/>
</dbReference>
<keyword evidence="3" id="KW-1185">Reference proteome</keyword>
<reference evidence="2 3" key="1">
    <citation type="journal article" date="2018" name="Arch. Microbiol.">
        <title>New insights into the metabolic potential of the phototrophic purple bacterium Rhodopila globiformis DSM 161(T) from its draft genome sequence and evidence for a vanadium-dependent nitrogenase.</title>
        <authorList>
            <person name="Imhoff J.F."/>
            <person name="Rahn T."/>
            <person name="Kunzel S."/>
            <person name="Neulinger S.C."/>
        </authorList>
    </citation>
    <scope>NUCLEOTIDE SEQUENCE [LARGE SCALE GENOMIC DNA]</scope>
    <source>
        <strain evidence="2 3">DSM 161</strain>
    </source>
</reference>
<dbReference type="InterPro" id="IPR029045">
    <property type="entry name" value="ClpP/crotonase-like_dom_sf"/>
</dbReference>
<dbReference type="SUPFAM" id="SSF52096">
    <property type="entry name" value="ClpP/crotonase"/>
    <property type="match status" value="1"/>
</dbReference>
<dbReference type="InterPro" id="IPR014748">
    <property type="entry name" value="Enoyl-CoA_hydra_C"/>
</dbReference>
<comment type="similarity">
    <text evidence="1">Belongs to the enoyl-CoA hydratase/isomerase family.</text>
</comment>
<dbReference type="CDD" id="cd06558">
    <property type="entry name" value="crotonase-like"/>
    <property type="match status" value="1"/>
</dbReference>
<evidence type="ECO:0008006" key="4">
    <source>
        <dbReference type="Google" id="ProtNLM"/>
    </source>
</evidence>
<evidence type="ECO:0000313" key="3">
    <source>
        <dbReference type="Proteomes" id="UP000239724"/>
    </source>
</evidence>
<dbReference type="OrthoDB" id="9795613at2"/>
<dbReference type="PANTHER" id="PTHR43802">
    <property type="entry name" value="ENOYL-COA HYDRATASE"/>
    <property type="match status" value="1"/>
</dbReference>
<evidence type="ECO:0000256" key="1">
    <source>
        <dbReference type="ARBA" id="ARBA00005254"/>
    </source>
</evidence>
<proteinExistence type="inferred from homology"/>
<evidence type="ECO:0000313" key="2">
    <source>
        <dbReference type="EMBL" id="PPQ30639.1"/>
    </source>
</evidence>
<accession>A0A2S6N7Q6</accession>
<dbReference type="RefSeq" id="WP_104520360.1">
    <property type="nucleotide sequence ID" value="NZ_NHRY01000207.1"/>
</dbReference>
<dbReference type="Gene3D" id="3.90.226.10">
    <property type="entry name" value="2-enoyl-CoA Hydratase, Chain A, domain 1"/>
    <property type="match status" value="1"/>
</dbReference>
<dbReference type="Proteomes" id="UP000239724">
    <property type="component" value="Unassembled WGS sequence"/>
</dbReference>
<sequence>MGETTDRQYVEYGCHDRIATIALNRPEKLNAASDEVVRQLMAALRRFDADPDALVAILCGRGRAFCSGADVHQRQLRSREELERLGGPQGHGANAADLLFQSVNSKPVIAAVHGHVLGLGLALTLDCDLIVAEAGTRFQLTETSRGLGAARHWAQFHFRGAGAFGDEVALTGRFFTAEEALAANLINRVAPKEKLMESARELAVSVAANPPLSVRAIIRTRRWYLDRYAKEAAFQQAPMRLYLTEDFHEAALAFKEKRKPRGFKGR</sequence>
<name>A0A2S6N7Q6_RHOGL</name>
<dbReference type="GO" id="GO:0003824">
    <property type="term" value="F:catalytic activity"/>
    <property type="evidence" value="ECO:0007669"/>
    <property type="project" value="UniProtKB-ARBA"/>
</dbReference>
<dbReference type="PANTHER" id="PTHR43802:SF1">
    <property type="entry name" value="IP11341P-RELATED"/>
    <property type="match status" value="1"/>
</dbReference>
<dbReference type="EMBL" id="NHRY01000207">
    <property type="protein sequence ID" value="PPQ30639.1"/>
    <property type="molecule type" value="Genomic_DNA"/>
</dbReference>